<evidence type="ECO:0000256" key="2">
    <source>
        <dbReference type="ARBA" id="ARBA00022517"/>
    </source>
</evidence>
<evidence type="ECO:0000259" key="6">
    <source>
        <dbReference type="SMART" id="SM00732"/>
    </source>
</evidence>
<dbReference type="GO" id="GO:0016788">
    <property type="term" value="F:hydrolase activity, acting on ester bonds"/>
    <property type="evidence" value="ECO:0007669"/>
    <property type="project" value="UniProtKB-UniRule"/>
</dbReference>
<comment type="function">
    <text evidence="5">Could be a nuclease involved in processing of the 5'-end of pre-16S rRNA.</text>
</comment>
<dbReference type="PANTHER" id="PTHR33317:SF4">
    <property type="entry name" value="POLYNUCLEOTIDYL TRANSFERASE, RIBONUCLEASE H-LIKE SUPERFAMILY PROTEIN"/>
    <property type="match status" value="1"/>
</dbReference>
<organism evidence="7 8">
    <name type="scientific">Methyloversatilis universalis (strain ATCC BAA-1314 / DSM 25237 / JCM 13912 / CCUG 52030 / FAM5)</name>
    <dbReference type="NCBI Taxonomy" id="1000565"/>
    <lineage>
        <taxon>Bacteria</taxon>
        <taxon>Pseudomonadati</taxon>
        <taxon>Pseudomonadota</taxon>
        <taxon>Betaproteobacteria</taxon>
        <taxon>Nitrosomonadales</taxon>
        <taxon>Sterolibacteriaceae</taxon>
        <taxon>Methyloversatilis</taxon>
    </lineage>
</organism>
<dbReference type="InterPro" id="IPR006641">
    <property type="entry name" value="YqgF/RNaseH-like_dom"/>
</dbReference>
<dbReference type="CDD" id="cd16964">
    <property type="entry name" value="YqgF"/>
    <property type="match status" value="1"/>
</dbReference>
<dbReference type="EC" id="3.1.-.-" evidence="5"/>
<sequence length="147" mass="16272">MPDPAALPARGTVLAFDFGEKRIGVAVGECELRTASALTTLDAETNDARWSGIGRLLDEWKPALLVVGLPLSPDGEPHDMTARAQRFARQLEGRYRLPVALQDERFTSAEADAQLRDGGQKDWRERKKQLDAHAAQLILKDYFDVTA</sequence>
<evidence type="ECO:0000256" key="5">
    <source>
        <dbReference type="HAMAP-Rule" id="MF_00651"/>
    </source>
</evidence>
<protein>
    <recommendedName>
        <fullName evidence="5">Putative pre-16S rRNA nuclease</fullName>
        <ecNumber evidence="5">3.1.-.-</ecNumber>
    </recommendedName>
</protein>
<dbReference type="NCBIfam" id="TIGR00250">
    <property type="entry name" value="RNAse_H_YqgF"/>
    <property type="match status" value="1"/>
</dbReference>
<proteinExistence type="inferred from homology"/>
<dbReference type="SMART" id="SM00732">
    <property type="entry name" value="YqgFc"/>
    <property type="match status" value="1"/>
</dbReference>
<dbReference type="GO" id="GO:0000967">
    <property type="term" value="P:rRNA 5'-end processing"/>
    <property type="evidence" value="ECO:0007669"/>
    <property type="project" value="UniProtKB-UniRule"/>
</dbReference>
<dbReference type="AlphaFoldDB" id="F5RFH0"/>
<keyword evidence="3 5" id="KW-0540">Nuclease</keyword>
<gene>
    <name evidence="7" type="ORF">METUNv1_03051</name>
</gene>
<dbReference type="InterPro" id="IPR012337">
    <property type="entry name" value="RNaseH-like_sf"/>
</dbReference>
<evidence type="ECO:0000313" key="7">
    <source>
        <dbReference type="EMBL" id="EGK70826.1"/>
    </source>
</evidence>
<keyword evidence="2 5" id="KW-0690">Ribosome biogenesis</keyword>
<dbReference type="OrthoDB" id="9796140at2"/>
<dbReference type="GO" id="GO:0005829">
    <property type="term" value="C:cytosol"/>
    <property type="evidence" value="ECO:0007669"/>
    <property type="project" value="TreeGrafter"/>
</dbReference>
<dbReference type="RefSeq" id="WP_008063189.1">
    <property type="nucleotide sequence ID" value="NZ_AFHG01000053.1"/>
</dbReference>
<comment type="similarity">
    <text evidence="5">Belongs to the YqgF HJR family.</text>
</comment>
<dbReference type="InterPro" id="IPR037027">
    <property type="entry name" value="YqgF/RNaseH-like_dom_sf"/>
</dbReference>
<dbReference type="eggNOG" id="COG0816">
    <property type="taxonomic scope" value="Bacteria"/>
</dbReference>
<name>F5RFH0_METUF</name>
<dbReference type="InterPro" id="IPR005227">
    <property type="entry name" value="YqgF"/>
</dbReference>
<dbReference type="PANTHER" id="PTHR33317">
    <property type="entry name" value="POLYNUCLEOTIDYL TRANSFERASE, RIBONUCLEASE H-LIKE SUPERFAMILY PROTEIN"/>
    <property type="match status" value="1"/>
</dbReference>
<reference evidence="7 8" key="1">
    <citation type="journal article" date="2011" name="J. Bacteriol.">
        <title>Genome sequence of Methyloversatilis universalis FAM5T, a methylotrophic representative of the order Rhodocyclales.</title>
        <authorList>
            <person name="Kittichotirat W."/>
            <person name="Good N.M."/>
            <person name="Hall R."/>
            <person name="Bringel F."/>
            <person name="Lajus A."/>
            <person name="Medigue C."/>
            <person name="Smalley N.E."/>
            <person name="Beck D."/>
            <person name="Bumgarner R."/>
            <person name="Vuilleumier S."/>
            <person name="Kalyuzhnaya M.G."/>
        </authorList>
    </citation>
    <scope>NUCLEOTIDE SEQUENCE [LARGE SCALE GENOMIC DNA]</scope>
    <source>
        <strain evidence="8">ATCC BAA-1314 / JCM 13912 / FAM5</strain>
    </source>
</reference>
<comment type="subcellular location">
    <subcellularLocation>
        <location evidence="5">Cytoplasm</location>
    </subcellularLocation>
</comment>
<dbReference type="Pfam" id="PF03652">
    <property type="entry name" value="RuvX"/>
    <property type="match status" value="1"/>
</dbReference>
<accession>F5RFH0</accession>
<evidence type="ECO:0000256" key="1">
    <source>
        <dbReference type="ARBA" id="ARBA00022490"/>
    </source>
</evidence>
<dbReference type="HAMAP" id="MF_00651">
    <property type="entry name" value="Nuclease_YqgF"/>
    <property type="match status" value="1"/>
</dbReference>
<dbReference type="GO" id="GO:0004518">
    <property type="term" value="F:nuclease activity"/>
    <property type="evidence" value="ECO:0007669"/>
    <property type="project" value="UniProtKB-KW"/>
</dbReference>
<evidence type="ECO:0000256" key="3">
    <source>
        <dbReference type="ARBA" id="ARBA00022722"/>
    </source>
</evidence>
<dbReference type="SUPFAM" id="SSF53098">
    <property type="entry name" value="Ribonuclease H-like"/>
    <property type="match status" value="1"/>
</dbReference>
<feature type="domain" description="YqgF/RNase H-like" evidence="6">
    <location>
        <begin position="11"/>
        <end position="111"/>
    </location>
</feature>
<keyword evidence="4 5" id="KW-0378">Hydrolase</keyword>
<comment type="caution">
    <text evidence="7">The sequence shown here is derived from an EMBL/GenBank/DDBJ whole genome shotgun (WGS) entry which is preliminary data.</text>
</comment>
<dbReference type="Proteomes" id="UP000005019">
    <property type="component" value="Unassembled WGS sequence"/>
</dbReference>
<dbReference type="EMBL" id="AFHG01000053">
    <property type="protein sequence ID" value="EGK70826.1"/>
    <property type="molecule type" value="Genomic_DNA"/>
</dbReference>
<evidence type="ECO:0000313" key="8">
    <source>
        <dbReference type="Proteomes" id="UP000005019"/>
    </source>
</evidence>
<evidence type="ECO:0000256" key="4">
    <source>
        <dbReference type="ARBA" id="ARBA00022801"/>
    </source>
</evidence>
<keyword evidence="1 5" id="KW-0963">Cytoplasm</keyword>
<dbReference type="STRING" id="1000565.METUNv1_03051"/>
<dbReference type="Gene3D" id="3.30.420.140">
    <property type="entry name" value="YqgF/RNase H-like domain"/>
    <property type="match status" value="1"/>
</dbReference>
<keyword evidence="8" id="KW-1185">Reference proteome</keyword>